<dbReference type="FunFam" id="1.10.10.10:FF:000322">
    <property type="entry name" value="Probable disease resistance protein At1g63360"/>
    <property type="match status" value="1"/>
</dbReference>
<dbReference type="InterPro" id="IPR058922">
    <property type="entry name" value="WHD_DRP"/>
</dbReference>
<evidence type="ECO:0000256" key="3">
    <source>
        <dbReference type="ARBA" id="ARBA00022737"/>
    </source>
</evidence>
<reference evidence="12 13" key="1">
    <citation type="journal article" date="2018" name="PLoS Genet.">
        <title>Population sequencing reveals clonal diversity and ancestral inbreeding in the grapevine cultivar Chardonnay.</title>
        <authorList>
            <person name="Roach M.J."/>
            <person name="Johnson D.L."/>
            <person name="Bohlmann J."/>
            <person name="van Vuuren H.J."/>
            <person name="Jones S.J."/>
            <person name="Pretorius I.S."/>
            <person name="Schmidt S.A."/>
            <person name="Borneman A.R."/>
        </authorList>
    </citation>
    <scope>NUCLEOTIDE SEQUENCE [LARGE SCALE GENOMIC DNA]</scope>
    <source>
        <strain evidence="13">cv. Chardonnay</strain>
        <tissue evidence="12">Leaf</tissue>
    </source>
</reference>
<dbReference type="InterPro" id="IPR001611">
    <property type="entry name" value="Leu-rich_rpt"/>
</dbReference>
<keyword evidence="4" id="KW-0547">Nucleotide-binding</keyword>
<sequence length="1044" mass="120322">MDFLGSLLGIAPCLCDYAAKHSVYICDLEDNLEVLRNAMVELKNVSEDVKRRVDLEEQQQMRRRSEVDGWLQRVEEMENEVTEILREGDEEIQKKCLGCCPRKCCLAYELGKIVIKKISEVTEQKNKGHFDAVADRMPPASVDELPMENTVGLDFMYEKVCGYLQDEQVEIIGLYGMGGVGKTTLLKKINNYFLTTNHNFEVVIWVVVSKSASIEKVQEIIRNKLQIPDDKWKSRSSKDDKAMEIWKVLKTKKFVLLLDDIWERLDLLQVGVSLQDNQNKSKIIFTTRSEDLCHQMKAQKKIKVECLAPEEALALFQEEVGEEALNSHPDIPRLAKVVAEECKGLPLALITIGRALASAKTLARWEQAIKELRNFPAKISGMKDELFHRLKFSYDSLQGDTIKSCFLYCSIFPEDCEISSNKLIELWIGEGFLAEAGDIYEARVLGRELIQVLKLACLLEPVETQEYCVKMHDVIHDMTLWISSEFGREKNKVLVYDHAGLFEAHEVARWKEAQRLSPWNISFEEIKEVNETPILCPNLQTFLIRKCKDLHEFPTGFFQFMPAMRVLDLSGASSITELPVEIYKLVSLEYLKLSHTKITKLLGELKTLSRLRCLLLDNMYSLRKIPLQVISSLPSLQWFSQWFSIYSEHLPSAFAEAFAGDNVLFDGGRALLEELESLDHVSDISINLYTCLSINILKGSHKLQRCIRRLCLKACKDLTSLELSSSSLRRMKHLESLFVKDCLQLEVVQIKVGKEGRQGYDHNFPNPSLEKWFHSLHEVCIWRCPKLLDLTWLMYAQSLEYLNVQNCESMVELISSDDAFEGNLSLFPRLTSLFLINLPRLQSIYPQTLLLPSLETMSVINCMMLRRLPFDSNMAANCLKKIKGNQSWWDGLQWEDETIRQTCTKYFFKMSVIQERRHQSRQLRYCRQCHCLPVYPNAMWAQDPNVPLLAMCIFTKQINFHVPIFKILQEHFPIFTEPIQQPSERAFLKPSCCQGLRTKSPSPRHHPKDIQTKRREDTTKCVASDYGLGYGWISLPSTDTNYND</sequence>
<dbReference type="Gene3D" id="3.80.10.10">
    <property type="entry name" value="Ribonuclease Inhibitor"/>
    <property type="match status" value="1"/>
</dbReference>
<evidence type="ECO:0000256" key="2">
    <source>
        <dbReference type="ARBA" id="ARBA00022614"/>
    </source>
</evidence>
<dbReference type="Gene3D" id="3.40.50.300">
    <property type="entry name" value="P-loop containing nucleotide triphosphate hydrolases"/>
    <property type="match status" value="1"/>
</dbReference>
<organism evidence="12 13">
    <name type="scientific">Vitis vinifera</name>
    <name type="common">Grape</name>
    <dbReference type="NCBI Taxonomy" id="29760"/>
    <lineage>
        <taxon>Eukaryota</taxon>
        <taxon>Viridiplantae</taxon>
        <taxon>Streptophyta</taxon>
        <taxon>Embryophyta</taxon>
        <taxon>Tracheophyta</taxon>
        <taxon>Spermatophyta</taxon>
        <taxon>Magnoliopsida</taxon>
        <taxon>eudicotyledons</taxon>
        <taxon>Gunneridae</taxon>
        <taxon>Pentapetalae</taxon>
        <taxon>rosids</taxon>
        <taxon>Vitales</taxon>
        <taxon>Vitaceae</taxon>
        <taxon>Viteae</taxon>
        <taxon>Vitis</taxon>
    </lineage>
</organism>
<dbReference type="InterPro" id="IPR050905">
    <property type="entry name" value="Plant_NBS-LRR"/>
</dbReference>
<dbReference type="Gene3D" id="1.10.10.10">
    <property type="entry name" value="Winged helix-like DNA-binding domain superfamily/Winged helix DNA-binding domain"/>
    <property type="match status" value="1"/>
</dbReference>
<dbReference type="AlphaFoldDB" id="A0A438DEY1"/>
<evidence type="ECO:0000259" key="10">
    <source>
        <dbReference type="Pfam" id="PF23247"/>
    </source>
</evidence>
<dbReference type="SUPFAM" id="SSF52058">
    <property type="entry name" value="L domain-like"/>
    <property type="match status" value="1"/>
</dbReference>
<dbReference type="Pfam" id="PF13855">
    <property type="entry name" value="LRR_8"/>
    <property type="match status" value="1"/>
</dbReference>
<feature type="coiled-coil region" evidence="7">
    <location>
        <begin position="32"/>
        <end position="94"/>
    </location>
</feature>
<proteinExistence type="inferred from homology"/>
<feature type="domain" description="Disease resistance protein At4g27190-like leucine-rich repeats" evidence="10">
    <location>
        <begin position="770"/>
        <end position="876"/>
    </location>
</feature>
<comment type="similarity">
    <text evidence="1">Belongs to the disease resistance NB-LRR family.</text>
</comment>
<dbReference type="PANTHER" id="PTHR33463:SF220">
    <property type="entry name" value="NB-ARC DOMAIN-CONTAINING PROTEIN"/>
    <property type="match status" value="1"/>
</dbReference>
<comment type="caution">
    <text evidence="12">The sequence shown here is derived from an EMBL/GenBank/DDBJ whole genome shotgun (WGS) entry which is preliminary data.</text>
</comment>
<dbReference type="PANTHER" id="PTHR33463">
    <property type="entry name" value="NB-ARC DOMAIN-CONTAINING PROTEIN-RELATED"/>
    <property type="match status" value="1"/>
</dbReference>
<dbReference type="Pfam" id="PF23247">
    <property type="entry name" value="LRR_RPS2"/>
    <property type="match status" value="1"/>
</dbReference>
<dbReference type="GO" id="GO:0043531">
    <property type="term" value="F:ADP binding"/>
    <property type="evidence" value="ECO:0007669"/>
    <property type="project" value="InterPro"/>
</dbReference>
<feature type="region of interest" description="Disordered" evidence="8">
    <location>
        <begin position="996"/>
        <end position="1016"/>
    </location>
</feature>
<dbReference type="Gene3D" id="1.10.8.430">
    <property type="entry name" value="Helical domain of apoptotic protease-activating factors"/>
    <property type="match status" value="1"/>
</dbReference>
<dbReference type="InterPro" id="IPR002182">
    <property type="entry name" value="NB-ARC"/>
</dbReference>
<dbReference type="GO" id="GO:0006952">
    <property type="term" value="P:defense response"/>
    <property type="evidence" value="ECO:0007669"/>
    <property type="project" value="UniProtKB-KW"/>
</dbReference>
<keyword evidence="3" id="KW-0677">Repeat</keyword>
<dbReference type="InterPro" id="IPR036388">
    <property type="entry name" value="WH-like_DNA-bd_sf"/>
</dbReference>
<evidence type="ECO:0000256" key="8">
    <source>
        <dbReference type="SAM" id="MobiDB-lite"/>
    </source>
</evidence>
<keyword evidence="7" id="KW-0175">Coiled coil</keyword>
<evidence type="ECO:0000256" key="1">
    <source>
        <dbReference type="ARBA" id="ARBA00008894"/>
    </source>
</evidence>
<dbReference type="InterPro" id="IPR027417">
    <property type="entry name" value="P-loop_NTPase"/>
</dbReference>
<evidence type="ECO:0000313" key="12">
    <source>
        <dbReference type="EMBL" id="RVW34043.1"/>
    </source>
</evidence>
<dbReference type="EMBL" id="QGNW01001658">
    <property type="protein sequence ID" value="RVW34043.1"/>
    <property type="molecule type" value="Genomic_DNA"/>
</dbReference>
<feature type="domain" description="NB-ARC" evidence="9">
    <location>
        <begin position="156"/>
        <end position="324"/>
    </location>
</feature>
<evidence type="ECO:0000256" key="7">
    <source>
        <dbReference type="SAM" id="Coils"/>
    </source>
</evidence>
<dbReference type="Pfam" id="PF00931">
    <property type="entry name" value="NB-ARC"/>
    <property type="match status" value="1"/>
</dbReference>
<dbReference type="SUPFAM" id="SSF52540">
    <property type="entry name" value="P-loop containing nucleoside triphosphate hydrolases"/>
    <property type="match status" value="1"/>
</dbReference>
<evidence type="ECO:0000259" key="11">
    <source>
        <dbReference type="Pfam" id="PF23559"/>
    </source>
</evidence>
<dbReference type="InterPro" id="IPR032675">
    <property type="entry name" value="LRR_dom_sf"/>
</dbReference>
<evidence type="ECO:0000256" key="5">
    <source>
        <dbReference type="ARBA" id="ARBA00022821"/>
    </source>
</evidence>
<name>A0A438DEY1_VITVI</name>
<dbReference type="GO" id="GO:0005524">
    <property type="term" value="F:ATP binding"/>
    <property type="evidence" value="ECO:0007669"/>
    <property type="project" value="UniProtKB-KW"/>
</dbReference>
<evidence type="ECO:0000313" key="13">
    <source>
        <dbReference type="Proteomes" id="UP000288805"/>
    </source>
</evidence>
<dbReference type="InterPro" id="IPR057135">
    <property type="entry name" value="At4g27190-like_LRR"/>
</dbReference>
<dbReference type="Pfam" id="PF23559">
    <property type="entry name" value="WHD_DRP"/>
    <property type="match status" value="1"/>
</dbReference>
<protein>
    <submittedName>
        <fullName evidence="12">Disease resistance protein RPS5</fullName>
    </submittedName>
</protein>
<evidence type="ECO:0000256" key="6">
    <source>
        <dbReference type="ARBA" id="ARBA00022840"/>
    </source>
</evidence>
<keyword evidence="5" id="KW-0611">Plant defense</keyword>
<evidence type="ECO:0000256" key="4">
    <source>
        <dbReference type="ARBA" id="ARBA00022741"/>
    </source>
</evidence>
<dbReference type="FunFam" id="1.10.8.430:FF:000003">
    <property type="entry name" value="Probable disease resistance protein At5g66910"/>
    <property type="match status" value="1"/>
</dbReference>
<evidence type="ECO:0000259" key="9">
    <source>
        <dbReference type="Pfam" id="PF00931"/>
    </source>
</evidence>
<dbReference type="InterPro" id="IPR042197">
    <property type="entry name" value="Apaf_helical"/>
</dbReference>
<gene>
    <name evidence="12" type="primary">RPS5_19</name>
    <name evidence="12" type="ORF">CK203_099327</name>
</gene>
<accession>A0A438DEY1</accession>
<dbReference type="Proteomes" id="UP000288805">
    <property type="component" value="Unassembled WGS sequence"/>
</dbReference>
<dbReference type="PRINTS" id="PR00364">
    <property type="entry name" value="DISEASERSIST"/>
</dbReference>
<feature type="domain" description="Disease resistance protein winged helix" evidence="11">
    <location>
        <begin position="411"/>
        <end position="478"/>
    </location>
</feature>
<keyword evidence="6" id="KW-0067">ATP-binding</keyword>
<keyword evidence="2" id="KW-0433">Leucine-rich repeat</keyword>
<dbReference type="FunFam" id="3.40.50.300:FF:001091">
    <property type="entry name" value="Probable disease resistance protein At1g61300"/>
    <property type="match status" value="1"/>
</dbReference>